<dbReference type="InterPro" id="IPR014721">
    <property type="entry name" value="Ribsml_uS5_D2-typ_fold_subgr"/>
</dbReference>
<dbReference type="EMBL" id="OVEO01000011">
    <property type="protein sequence ID" value="SPQ99298.1"/>
    <property type="molecule type" value="Genomic_DNA"/>
</dbReference>
<evidence type="ECO:0000313" key="8">
    <source>
        <dbReference type="EMBL" id="CEO96359.1"/>
    </source>
</evidence>
<dbReference type="InterPro" id="IPR005225">
    <property type="entry name" value="Small_GTP-bd"/>
</dbReference>
<dbReference type="InterPro" id="IPR020568">
    <property type="entry name" value="Ribosomal_Su5_D2-typ_SF"/>
</dbReference>
<dbReference type="PANTHER" id="PTHR42908">
    <property type="entry name" value="TRANSLATION ELONGATION FACTOR-RELATED"/>
    <property type="match status" value="1"/>
</dbReference>
<keyword evidence="3" id="KW-0547">Nucleotide-binding</keyword>
<dbReference type="GO" id="GO:0043022">
    <property type="term" value="F:ribosome binding"/>
    <property type="evidence" value="ECO:0007669"/>
    <property type="project" value="TreeGrafter"/>
</dbReference>
<geneLocation type="mitochondrion" evidence="9"/>
<dbReference type="GO" id="GO:1990904">
    <property type="term" value="C:ribonucleoprotein complex"/>
    <property type="evidence" value="ECO:0007669"/>
    <property type="project" value="TreeGrafter"/>
</dbReference>
<proteinExistence type="predicted"/>
<dbReference type="AlphaFoldDB" id="A0A0G4IMI5"/>
<comment type="subcellular location">
    <subcellularLocation>
        <location evidence="1">Cytoplasm</location>
    </subcellularLocation>
</comment>
<dbReference type="InterPro" id="IPR004161">
    <property type="entry name" value="EFTu-like_2"/>
</dbReference>
<dbReference type="Gene3D" id="3.30.230.10">
    <property type="match status" value="1"/>
</dbReference>
<dbReference type="OMA" id="ASWNTEN"/>
<dbReference type="GO" id="GO:0003746">
    <property type="term" value="F:translation elongation factor activity"/>
    <property type="evidence" value="ECO:0007669"/>
    <property type="project" value="UniProtKB-KW"/>
</dbReference>
<dbReference type="Pfam" id="PF00679">
    <property type="entry name" value="EFG_C"/>
    <property type="match status" value="1"/>
</dbReference>
<dbReference type="Gene3D" id="3.30.70.870">
    <property type="entry name" value="Elongation Factor G (Translational Gtpase), domain 3"/>
    <property type="match status" value="1"/>
</dbReference>
<keyword evidence="6" id="KW-0342">GTP-binding</keyword>
<dbReference type="PROSITE" id="PS51722">
    <property type="entry name" value="G_TR_2"/>
    <property type="match status" value="1"/>
</dbReference>
<keyword evidence="4" id="KW-0251">Elongation factor</keyword>
<dbReference type="Pfam" id="PF00009">
    <property type="entry name" value="GTP_EFTU"/>
    <property type="match status" value="1"/>
</dbReference>
<dbReference type="Pfam" id="PF14492">
    <property type="entry name" value="EFG_III"/>
    <property type="match status" value="1"/>
</dbReference>
<reference evidence="8 10" key="1">
    <citation type="submission" date="2015-02" db="EMBL/GenBank/DDBJ databases">
        <authorList>
            <person name="Chooi Y.-H."/>
        </authorList>
    </citation>
    <scope>NUCLEOTIDE SEQUENCE [LARGE SCALE GENOMIC DNA]</scope>
    <source>
        <strain evidence="8">E3</strain>
    </source>
</reference>
<dbReference type="InterPro" id="IPR005517">
    <property type="entry name" value="Transl_elong_EFG/EF2_IV"/>
</dbReference>
<dbReference type="FunFam" id="3.40.50.300:FF:000058">
    <property type="entry name" value="Translation elongation factor 2"/>
    <property type="match status" value="1"/>
</dbReference>
<dbReference type="InterPro" id="IPR000795">
    <property type="entry name" value="T_Tr_GTP-bd_dom"/>
</dbReference>
<dbReference type="FunFam" id="3.30.230.10:FF:000112">
    <property type="entry name" value="Eukaryotic translation elongation factor 2"/>
    <property type="match status" value="1"/>
</dbReference>
<dbReference type="NCBIfam" id="TIGR00231">
    <property type="entry name" value="small_GTP"/>
    <property type="match status" value="1"/>
</dbReference>
<evidence type="ECO:0000256" key="1">
    <source>
        <dbReference type="ARBA" id="ARBA00004496"/>
    </source>
</evidence>
<evidence type="ECO:0000256" key="3">
    <source>
        <dbReference type="ARBA" id="ARBA00022741"/>
    </source>
</evidence>
<sequence length="843" mass="93400">MVNFTIDQIRAMMDHPDNIRNMSVIAHVDHGKSTLTDSLLAAAGMMAEADAGDKRTTDTRQDEIDRGITIKSTSVSLYYEREPEEEEIAAGKTKPIPFLINLIDSPGHVDFSSEVTAALRVTDGALVVVDCIEGVCVQTETVLRQAIDERIVPVLFLNKLDRVFLEQHLPDEEAYQTFRAAVESVNVVIETYKDDAIGDLQVYPEKGTVAFGSGLHGWGFSLERFAAMYSKKMGVPKDKMMTRLWGENYYSAKAKKWTTKATTDGVANERGFCKFILNPINMLFNAIMEDKKDVFNKYITALNIKVPKDAVDLTGKPLLKRVMQSWLPAAECLLDMLVKHLPSPVKAQKYRCETLYPGPQDDEAATAIKKCDPNGPLMMYVSKMVPTVDASRFFAFGRVFSGVVRTGHTVRILGPDFVVGEKKDLFIKKVQRTVLLMAGKIEQIADCPCGNIVGLVGIDQFLLKSGTLTTYEEAHPFITMKFSVSPVVRRAVEPKNAQDLPKLVEGLKRLAKSDPMVLVYHAKTGEHIVAGAGELHLEICLNDLQYEYMKGAPITIGNPVVNFCETVSRKSDMQCVSKSPNKHNRLYFSAEPIDEDLVRDIENDVVKMTDEAKVRGRYMADKYGWDVTEARKVWSFGCPPDGKGNILADVTKAAQFLSEIKDSLVGAFQQASAGGVFADEAMRGIRFNLEDVVLHADAIHRGAGQLMPAAKRVFSACQIVSGPKLMEPLYLVEITVPQTAVSGVYNTLSQRRGIVEKEVQKAGTPMTKVQALLPVTESFGFTELLRKNTAGQAFPQMVFSHFAEVAGIITDDGSMANKIVMEIRERKGMKAILPDIKDYYDKV</sequence>
<dbReference type="GO" id="GO:0005829">
    <property type="term" value="C:cytosol"/>
    <property type="evidence" value="ECO:0007669"/>
    <property type="project" value="TreeGrafter"/>
</dbReference>
<dbReference type="FunFam" id="2.40.30.10:FF:000010">
    <property type="entry name" value="Translation elongation factor 2"/>
    <property type="match status" value="1"/>
</dbReference>
<dbReference type="SMART" id="SM00889">
    <property type="entry name" value="EFG_IV"/>
    <property type="match status" value="1"/>
</dbReference>
<dbReference type="GO" id="GO:0003924">
    <property type="term" value="F:GTPase activity"/>
    <property type="evidence" value="ECO:0007669"/>
    <property type="project" value="InterPro"/>
</dbReference>
<dbReference type="CDD" id="cd04096">
    <property type="entry name" value="eEF2_snRNP_like_C"/>
    <property type="match status" value="1"/>
</dbReference>
<organism evidence="8 10">
    <name type="scientific">Plasmodiophora brassicae</name>
    <name type="common">Clubroot disease agent</name>
    <dbReference type="NCBI Taxonomy" id="37360"/>
    <lineage>
        <taxon>Eukaryota</taxon>
        <taxon>Sar</taxon>
        <taxon>Rhizaria</taxon>
        <taxon>Endomyxa</taxon>
        <taxon>Phytomyxea</taxon>
        <taxon>Plasmodiophorida</taxon>
        <taxon>Plasmodiophoridae</taxon>
        <taxon>Plasmodiophora</taxon>
    </lineage>
</organism>
<dbReference type="STRING" id="37360.A0A0G4IMI5"/>
<dbReference type="SUPFAM" id="SSF54211">
    <property type="entry name" value="Ribosomal protein S5 domain 2-like"/>
    <property type="match status" value="1"/>
</dbReference>
<dbReference type="InterPro" id="IPR009000">
    <property type="entry name" value="Transl_B-barrel_sf"/>
</dbReference>
<evidence type="ECO:0000256" key="5">
    <source>
        <dbReference type="ARBA" id="ARBA00022917"/>
    </source>
</evidence>
<dbReference type="SMART" id="SM00838">
    <property type="entry name" value="EFG_C"/>
    <property type="match status" value="1"/>
</dbReference>
<evidence type="ECO:0000313" key="10">
    <source>
        <dbReference type="Proteomes" id="UP000039324"/>
    </source>
</evidence>
<evidence type="ECO:0000259" key="7">
    <source>
        <dbReference type="PROSITE" id="PS51722"/>
    </source>
</evidence>
<keyword evidence="2" id="KW-0963">Cytoplasm</keyword>
<feature type="domain" description="Tr-type G" evidence="7">
    <location>
        <begin position="17"/>
        <end position="237"/>
    </location>
</feature>
<dbReference type="CDD" id="cd16268">
    <property type="entry name" value="EF2_II"/>
    <property type="match status" value="1"/>
</dbReference>
<dbReference type="Proteomes" id="UP000290189">
    <property type="component" value="Unassembled WGS sequence"/>
</dbReference>
<dbReference type="Gene3D" id="3.40.50.300">
    <property type="entry name" value="P-loop containing nucleotide triphosphate hydrolases"/>
    <property type="match status" value="1"/>
</dbReference>
<dbReference type="Gene3D" id="3.30.70.240">
    <property type="match status" value="1"/>
</dbReference>
<dbReference type="SUPFAM" id="SSF50447">
    <property type="entry name" value="Translation proteins"/>
    <property type="match status" value="1"/>
</dbReference>
<dbReference type="PANTHER" id="PTHR42908:SF10">
    <property type="entry name" value="EUKARYOTIC TRANSLATION ELONGATION FACTOR 2"/>
    <property type="match status" value="1"/>
</dbReference>
<dbReference type="FunFam" id="3.30.70.870:FF:000002">
    <property type="entry name" value="Translation elongation factor 2"/>
    <property type="match status" value="1"/>
</dbReference>
<dbReference type="FunFam" id="3.30.70.240:FF:000003">
    <property type="entry name" value="Translation elongation factor 2"/>
    <property type="match status" value="1"/>
</dbReference>
<evidence type="ECO:0000256" key="4">
    <source>
        <dbReference type="ARBA" id="ARBA00022768"/>
    </source>
</evidence>
<dbReference type="InterPro" id="IPR000640">
    <property type="entry name" value="EFG_V-like"/>
</dbReference>
<dbReference type="Pfam" id="PF03144">
    <property type="entry name" value="GTP_EFTU_D2"/>
    <property type="match status" value="1"/>
</dbReference>
<keyword evidence="10" id="KW-1185">Reference proteome</keyword>
<keyword evidence="5" id="KW-0648">Protein biosynthesis</keyword>
<dbReference type="InterPro" id="IPR041095">
    <property type="entry name" value="EFG_II"/>
</dbReference>
<dbReference type="Pfam" id="PF03764">
    <property type="entry name" value="EFG_IV"/>
    <property type="match status" value="1"/>
</dbReference>
<name>A0A0G4IMI5_PLABS</name>
<dbReference type="SUPFAM" id="SSF54980">
    <property type="entry name" value="EF-G C-terminal domain-like"/>
    <property type="match status" value="2"/>
</dbReference>
<reference evidence="9 11" key="2">
    <citation type="submission" date="2018-03" db="EMBL/GenBank/DDBJ databases">
        <authorList>
            <person name="Fogelqvist J."/>
        </authorList>
    </citation>
    <scope>NUCLEOTIDE SEQUENCE [LARGE SCALE GENOMIC DNA]</scope>
</reference>
<protein>
    <recommendedName>
        <fullName evidence="7">Tr-type G domain-containing protein</fullName>
    </recommendedName>
</protein>
<evidence type="ECO:0000313" key="11">
    <source>
        <dbReference type="Proteomes" id="UP000290189"/>
    </source>
</evidence>
<dbReference type="Gene3D" id="2.40.30.10">
    <property type="entry name" value="Translation factors"/>
    <property type="match status" value="1"/>
</dbReference>
<dbReference type="PRINTS" id="PR00315">
    <property type="entry name" value="ELONGATNFCT"/>
</dbReference>
<dbReference type="CDD" id="cd01885">
    <property type="entry name" value="EF2"/>
    <property type="match status" value="1"/>
</dbReference>
<evidence type="ECO:0000256" key="6">
    <source>
        <dbReference type="ARBA" id="ARBA00023134"/>
    </source>
</evidence>
<dbReference type="EMBL" id="CDSF01000057">
    <property type="protein sequence ID" value="CEO96359.1"/>
    <property type="molecule type" value="Genomic_DNA"/>
</dbReference>
<dbReference type="CDD" id="cd16261">
    <property type="entry name" value="EF2_snRNP_III"/>
    <property type="match status" value="1"/>
</dbReference>
<dbReference type="GO" id="GO:0005525">
    <property type="term" value="F:GTP binding"/>
    <property type="evidence" value="ECO:0007669"/>
    <property type="project" value="UniProtKB-KW"/>
</dbReference>
<evidence type="ECO:0000313" key="9">
    <source>
        <dbReference type="EMBL" id="SPQ99298.1"/>
    </source>
</evidence>
<dbReference type="CDD" id="cd01681">
    <property type="entry name" value="aeEF2_snRNP_like_IV"/>
    <property type="match status" value="1"/>
</dbReference>
<keyword evidence="9" id="KW-0496">Mitochondrion</keyword>
<dbReference type="Proteomes" id="UP000039324">
    <property type="component" value="Unassembled WGS sequence"/>
</dbReference>
<dbReference type="SUPFAM" id="SSF52540">
    <property type="entry name" value="P-loop containing nucleoside triphosphate hydrolases"/>
    <property type="match status" value="1"/>
</dbReference>
<evidence type="ECO:0000256" key="2">
    <source>
        <dbReference type="ARBA" id="ARBA00022490"/>
    </source>
</evidence>
<dbReference type="InterPro" id="IPR035647">
    <property type="entry name" value="EFG_III/V"/>
</dbReference>
<accession>A0A0G4IMI5</accession>
<gene>
    <name evidence="8" type="ORF">PBRA_005030</name>
    <name evidence="9" type="ORF">PLBR_LOCUS6513</name>
</gene>
<dbReference type="OrthoDB" id="203at2759"/>
<dbReference type="InterPro" id="IPR027417">
    <property type="entry name" value="P-loop_NTPase"/>
</dbReference>